<evidence type="ECO:0000256" key="1">
    <source>
        <dbReference type="ARBA" id="ARBA00004123"/>
    </source>
</evidence>
<dbReference type="InterPro" id="IPR037197">
    <property type="entry name" value="WWE_dom_sf"/>
</dbReference>
<feature type="signal peptide" evidence="7">
    <location>
        <begin position="1"/>
        <end position="17"/>
    </location>
</feature>
<name>A0A1Q9DZF0_SYMMI</name>
<dbReference type="SUPFAM" id="SSF117839">
    <property type="entry name" value="WWE domain"/>
    <property type="match status" value="1"/>
</dbReference>
<dbReference type="PROSITE" id="PS51059">
    <property type="entry name" value="PARP_CATALYTIC"/>
    <property type="match status" value="1"/>
</dbReference>
<keyword evidence="7" id="KW-0732">Signal</keyword>
<dbReference type="GO" id="GO:1990404">
    <property type="term" value="F:NAD+-protein mono-ADP-ribosyltransferase activity"/>
    <property type="evidence" value="ECO:0007669"/>
    <property type="project" value="TreeGrafter"/>
</dbReference>
<dbReference type="GO" id="GO:0005634">
    <property type="term" value="C:nucleus"/>
    <property type="evidence" value="ECO:0007669"/>
    <property type="project" value="UniProtKB-SubCell"/>
</dbReference>
<dbReference type="Pfam" id="PF02825">
    <property type="entry name" value="WWE"/>
    <property type="match status" value="1"/>
</dbReference>
<evidence type="ECO:0000256" key="6">
    <source>
        <dbReference type="SAM" id="MobiDB-lite"/>
    </source>
</evidence>
<evidence type="ECO:0000256" key="5">
    <source>
        <dbReference type="SAM" id="Coils"/>
    </source>
</evidence>
<keyword evidence="2" id="KW-0539">Nucleus</keyword>
<feature type="region of interest" description="Disordered" evidence="6">
    <location>
        <begin position="552"/>
        <end position="573"/>
    </location>
</feature>
<keyword evidence="5" id="KW-0175">Coiled coil</keyword>
<evidence type="ECO:0000313" key="10">
    <source>
        <dbReference type="EMBL" id="OLQ00527.1"/>
    </source>
</evidence>
<evidence type="ECO:0000313" key="11">
    <source>
        <dbReference type="Proteomes" id="UP000186817"/>
    </source>
</evidence>
<keyword evidence="4" id="KW-0328">Glycosyltransferase</keyword>
<dbReference type="EMBL" id="LSRX01000324">
    <property type="protein sequence ID" value="OLQ00527.1"/>
    <property type="molecule type" value="Genomic_DNA"/>
</dbReference>
<keyword evidence="4" id="KW-0808">Transferase</keyword>
<comment type="similarity">
    <text evidence="3">Belongs to the ARTD/PARP family.</text>
</comment>
<gene>
    <name evidence="10" type="primary">Tiparp</name>
    <name evidence="10" type="ORF">AK812_SmicGene16802</name>
</gene>
<dbReference type="Pfam" id="PF00644">
    <property type="entry name" value="PARP"/>
    <property type="match status" value="1"/>
</dbReference>
<evidence type="ECO:0000256" key="7">
    <source>
        <dbReference type="SAM" id="SignalP"/>
    </source>
</evidence>
<dbReference type="SUPFAM" id="SSF56399">
    <property type="entry name" value="ADP-ribosylation"/>
    <property type="match status" value="1"/>
</dbReference>
<dbReference type="GO" id="GO:0003950">
    <property type="term" value="F:NAD+ poly-ADP-ribosyltransferase activity"/>
    <property type="evidence" value="ECO:0007669"/>
    <property type="project" value="UniProtKB-UniRule"/>
</dbReference>
<dbReference type="OrthoDB" id="406509at2759"/>
<feature type="region of interest" description="Disordered" evidence="6">
    <location>
        <begin position="144"/>
        <end position="204"/>
    </location>
</feature>
<accession>A0A1Q9DZF0</accession>
<comment type="caution">
    <text evidence="10">The sequence shown here is derived from an EMBL/GenBank/DDBJ whole genome shotgun (WGS) entry which is preliminary data.</text>
</comment>
<comment type="subcellular location">
    <subcellularLocation>
        <location evidence="1">Nucleus</location>
    </subcellularLocation>
</comment>
<dbReference type="Proteomes" id="UP000186817">
    <property type="component" value="Unassembled WGS sequence"/>
</dbReference>
<organism evidence="10 11">
    <name type="scientific">Symbiodinium microadriaticum</name>
    <name type="common">Dinoflagellate</name>
    <name type="synonym">Zooxanthella microadriatica</name>
    <dbReference type="NCBI Taxonomy" id="2951"/>
    <lineage>
        <taxon>Eukaryota</taxon>
        <taxon>Sar</taxon>
        <taxon>Alveolata</taxon>
        <taxon>Dinophyceae</taxon>
        <taxon>Suessiales</taxon>
        <taxon>Symbiodiniaceae</taxon>
        <taxon>Symbiodinium</taxon>
    </lineage>
</organism>
<feature type="domain" description="PARP catalytic" evidence="9">
    <location>
        <begin position="358"/>
        <end position="613"/>
    </location>
</feature>
<sequence>MVLLFEGLVASVQGAMATCFKCGTDASVGEVAVWDNGKWLWIWDSLSQFQGWWKGWTKMPQAVWNVPSSKIEASDIYCRSCWKEWAQHVKGSRYSLSRHCEKWAVQAGIQFVNPLEPSHMGNPFYCPPCGRFFNHGLTSLEKHLQDSHPDVVVRPSRKRKHEETAANSNLTPSAHHDPGGGNRGSKLSNWTAQDMKQPPLPSTSTAEIQNLQATDDGMESEFELVWEFQADNRCPLQDYELDADDLGDWRPMKKSMNDLLEKRWAQGWDTNPDLDDTFYVQGKGFSYRIDSHCMLQWNTSTGRVREIRRVDARSQATKKAAEVEQLLQEKADLLAKVAKLEQEKTTLEALQADHATQMMAQEAWRVGRQLQAEICIQLNHRDAVFASIQQALLEAWPSDHHGDCLHMNHFSIIGLQQVCNTNIWKDYEFRKEQVRKELEGRDNIPRITSTLPPQVCSWAHLDAKINEVLVIHGTTLDKTEQIAGFGFDGRLARETGLYGQGVYFTDQSCKALQYSGAVSVPRWGAFPTTGSGEGFFIIARVILGHAKDAEGPLKSTKVEPPVDPGDPSKGRFHSVIAQPGTLKNQWRRQVHREFVIFNGAQAYPELIVHFKTS</sequence>
<dbReference type="PROSITE" id="PS50918">
    <property type="entry name" value="WWE"/>
    <property type="match status" value="1"/>
</dbReference>
<dbReference type="InterPro" id="IPR012317">
    <property type="entry name" value="Poly(ADP-ribose)pol_cat_dom"/>
</dbReference>
<feature type="compositionally biased region" description="Polar residues" evidence="6">
    <location>
        <begin position="185"/>
        <end position="194"/>
    </location>
</feature>
<evidence type="ECO:0000259" key="8">
    <source>
        <dbReference type="PROSITE" id="PS50918"/>
    </source>
</evidence>
<dbReference type="EC" id="2.4.2.-" evidence="4"/>
<dbReference type="AlphaFoldDB" id="A0A1Q9DZF0"/>
<dbReference type="Gene3D" id="3.30.720.50">
    <property type="match status" value="1"/>
</dbReference>
<evidence type="ECO:0000256" key="3">
    <source>
        <dbReference type="ARBA" id="ARBA00024347"/>
    </source>
</evidence>
<keyword evidence="4" id="KW-0520">NAD</keyword>
<evidence type="ECO:0000256" key="2">
    <source>
        <dbReference type="ARBA" id="ARBA00023242"/>
    </source>
</evidence>
<reference evidence="10 11" key="1">
    <citation type="submission" date="2016-02" db="EMBL/GenBank/DDBJ databases">
        <title>Genome analysis of coral dinoflagellate symbionts highlights evolutionary adaptations to a symbiotic lifestyle.</title>
        <authorList>
            <person name="Aranda M."/>
            <person name="Li Y."/>
            <person name="Liew Y.J."/>
            <person name="Baumgarten S."/>
            <person name="Simakov O."/>
            <person name="Wilson M."/>
            <person name="Piel J."/>
            <person name="Ashoor H."/>
            <person name="Bougouffa S."/>
            <person name="Bajic V.B."/>
            <person name="Ryu T."/>
            <person name="Ravasi T."/>
            <person name="Bayer T."/>
            <person name="Micklem G."/>
            <person name="Kim H."/>
            <person name="Bhak J."/>
            <person name="Lajeunesse T.C."/>
            <person name="Voolstra C.R."/>
        </authorList>
    </citation>
    <scope>NUCLEOTIDE SEQUENCE [LARGE SCALE GENOMIC DNA]</scope>
    <source>
        <strain evidence="10 11">CCMP2467</strain>
    </source>
</reference>
<proteinExistence type="inferred from homology"/>
<evidence type="ECO:0000256" key="4">
    <source>
        <dbReference type="RuleBase" id="RU362114"/>
    </source>
</evidence>
<dbReference type="InterPro" id="IPR051712">
    <property type="entry name" value="ARTD-AVP"/>
</dbReference>
<feature type="chain" id="PRO_5012435270" description="Poly [ADP-ribose] polymerase" evidence="7">
    <location>
        <begin position="18"/>
        <end position="613"/>
    </location>
</feature>
<feature type="domain" description="WWE" evidence="8">
    <location>
        <begin position="212"/>
        <end position="309"/>
    </location>
</feature>
<feature type="coiled-coil region" evidence="5">
    <location>
        <begin position="316"/>
        <end position="350"/>
    </location>
</feature>
<dbReference type="InterPro" id="IPR004170">
    <property type="entry name" value="WWE_dom"/>
</dbReference>
<evidence type="ECO:0000259" key="9">
    <source>
        <dbReference type="PROSITE" id="PS51059"/>
    </source>
</evidence>
<protein>
    <recommendedName>
        <fullName evidence="4">Poly [ADP-ribose] polymerase</fullName>
        <shortName evidence="4">PARP</shortName>
        <ecNumber evidence="4">2.4.2.-</ecNumber>
    </recommendedName>
</protein>
<dbReference type="Gene3D" id="3.90.228.10">
    <property type="match status" value="1"/>
</dbReference>
<keyword evidence="11" id="KW-1185">Reference proteome</keyword>
<dbReference type="PANTHER" id="PTHR45740">
    <property type="entry name" value="POLY [ADP-RIBOSE] POLYMERASE"/>
    <property type="match status" value="1"/>
</dbReference>
<dbReference type="PANTHER" id="PTHR45740:SF2">
    <property type="entry name" value="POLY [ADP-RIBOSE] POLYMERASE"/>
    <property type="match status" value="1"/>
</dbReference>